<organism evidence="1 2">
    <name type="scientific">Streptomyces viridochromogenes</name>
    <dbReference type="NCBI Taxonomy" id="1938"/>
    <lineage>
        <taxon>Bacteria</taxon>
        <taxon>Bacillati</taxon>
        <taxon>Actinomycetota</taxon>
        <taxon>Actinomycetes</taxon>
        <taxon>Kitasatosporales</taxon>
        <taxon>Streptomycetaceae</taxon>
        <taxon>Streptomyces</taxon>
    </lineage>
</organism>
<dbReference type="EMBL" id="LFNT01000135">
    <property type="protein sequence ID" value="KMS66795.1"/>
    <property type="molecule type" value="Genomic_DNA"/>
</dbReference>
<dbReference type="OrthoDB" id="9802256at2"/>
<accession>A0A0J8BMH6</accession>
<dbReference type="Proteomes" id="UP000037432">
    <property type="component" value="Unassembled WGS sequence"/>
</dbReference>
<reference evidence="1 2" key="1">
    <citation type="submission" date="2015-06" db="EMBL/GenBank/DDBJ databases">
        <authorList>
            <person name="Ju K.-S."/>
            <person name="Doroghazi J.R."/>
            <person name="Metcalf W.W."/>
        </authorList>
    </citation>
    <scope>NUCLEOTIDE SEQUENCE [LARGE SCALE GENOMIC DNA]</scope>
    <source>
        <strain evidence="1 2">NRRL 3414</strain>
    </source>
</reference>
<sequence>MPGRERARGGAFGELSQFFGENLGVERASISLTDGETPRLGVDGRTQASGLTFEPAYGEVSEYTFSSEQPEGAPTGRG</sequence>
<comment type="caution">
    <text evidence="1">The sequence shown here is derived from an EMBL/GenBank/DDBJ whole genome shotgun (WGS) entry which is preliminary data.</text>
</comment>
<gene>
    <name evidence="1" type="ORF">ACM01_45025</name>
</gene>
<dbReference type="PATRIC" id="fig|1938.3.peg.1807"/>
<evidence type="ECO:0000313" key="2">
    <source>
        <dbReference type="Proteomes" id="UP000037432"/>
    </source>
</evidence>
<dbReference type="AlphaFoldDB" id="A0A0J8BMH6"/>
<proteinExistence type="predicted"/>
<protein>
    <submittedName>
        <fullName evidence="1">Uncharacterized protein</fullName>
    </submittedName>
</protein>
<evidence type="ECO:0000313" key="1">
    <source>
        <dbReference type="EMBL" id="KMS66795.1"/>
    </source>
</evidence>
<name>A0A0J8BMH6_STRVR</name>
<dbReference type="RefSeq" id="WP_048587348.1">
    <property type="nucleotide sequence ID" value="NZ_LFNT01000135.1"/>
</dbReference>